<feature type="compositionally biased region" description="Low complexity" evidence="1">
    <location>
        <begin position="1"/>
        <end position="22"/>
    </location>
</feature>
<feature type="compositionally biased region" description="Low complexity" evidence="1">
    <location>
        <begin position="371"/>
        <end position="382"/>
    </location>
</feature>
<sequence length="419" mass="44806">MSESQSSSPKQSATQEAAASTTGGIEGSPRRTSHVSKPLGTRSVTMSDNREILGLARRRNADQYQGGESSLATPPKGRHSDRHNSELAVTGADSRLESTTDHSACQRRFIDLERQLATFREDVTTLRSQVSEIPDLEHQVRELKEQSGRILIDQHNLRDALFAASQAPTAAASSTATTASRVTQSTRVPSGVFSVPNSDPPSQPSVSQASRGRSVSSNDPSASASPSANNRMHWVTIHRPDGSALSYWAAVIPRQMNMGVNRPIIHTPSVPTQSAQTRDRTEPGAFLRRPISAGVQPRVIQRPPVAIQLVPRLVSLDGTMQGQSVGGSPSGPTAFATPPSRHASIFRVVQSQQPPSFVRTQNQSAQSYIRAAPSAQPSSSSSTTVGPQHQSSSAAPSSSRSAAYDTAQIKREAREDSKD</sequence>
<dbReference type="AlphaFoldDB" id="A0AAW0YJG4"/>
<feature type="region of interest" description="Disordered" evidence="1">
    <location>
        <begin position="352"/>
        <end position="419"/>
    </location>
</feature>
<reference evidence="2 3" key="1">
    <citation type="journal article" date="2024" name="bioRxiv">
        <title>Comparative genomics of Cryptococcus and Kwoniella reveals pathogenesis evolution and contrasting karyotype dynamics via intercentromeric recombination or chromosome fusion.</title>
        <authorList>
            <person name="Coelho M.A."/>
            <person name="David-Palma M."/>
            <person name="Shea T."/>
            <person name="Bowers K."/>
            <person name="McGinley-Smith S."/>
            <person name="Mohammad A.W."/>
            <person name="Gnirke A."/>
            <person name="Yurkov A.M."/>
            <person name="Nowrousian M."/>
            <person name="Sun S."/>
            <person name="Cuomo C.A."/>
            <person name="Heitman J."/>
        </authorList>
    </citation>
    <scope>NUCLEOTIDE SEQUENCE [LARGE SCALE GENOMIC DNA]</scope>
    <source>
        <strain evidence="2 3">CBS 13917</strain>
    </source>
</reference>
<evidence type="ECO:0000256" key="1">
    <source>
        <dbReference type="SAM" id="MobiDB-lite"/>
    </source>
</evidence>
<dbReference type="KEGG" id="kne:92181635"/>
<feature type="compositionally biased region" description="Polar residues" evidence="1">
    <location>
        <begin position="352"/>
        <end position="367"/>
    </location>
</feature>
<feature type="region of interest" description="Disordered" evidence="1">
    <location>
        <begin position="1"/>
        <end position="84"/>
    </location>
</feature>
<organism evidence="2 3">
    <name type="scientific">Kwoniella newhampshirensis</name>
    <dbReference type="NCBI Taxonomy" id="1651941"/>
    <lineage>
        <taxon>Eukaryota</taxon>
        <taxon>Fungi</taxon>
        <taxon>Dikarya</taxon>
        <taxon>Basidiomycota</taxon>
        <taxon>Agaricomycotina</taxon>
        <taxon>Tremellomycetes</taxon>
        <taxon>Tremellales</taxon>
        <taxon>Cryptococcaceae</taxon>
        <taxon>Kwoniella</taxon>
    </lineage>
</organism>
<feature type="region of interest" description="Disordered" evidence="1">
    <location>
        <begin position="320"/>
        <end position="339"/>
    </location>
</feature>
<evidence type="ECO:0000313" key="3">
    <source>
        <dbReference type="Proteomes" id="UP001388673"/>
    </source>
</evidence>
<comment type="caution">
    <text evidence="2">The sequence shown here is derived from an EMBL/GenBank/DDBJ whole genome shotgun (WGS) entry which is preliminary data.</text>
</comment>
<dbReference type="Proteomes" id="UP001388673">
    <property type="component" value="Unassembled WGS sequence"/>
</dbReference>
<proteinExistence type="predicted"/>
<keyword evidence="3" id="KW-1185">Reference proteome</keyword>
<dbReference type="GeneID" id="92181635"/>
<feature type="compositionally biased region" description="Low complexity" evidence="1">
    <location>
        <begin position="170"/>
        <end position="188"/>
    </location>
</feature>
<feature type="compositionally biased region" description="Polar residues" evidence="1">
    <location>
        <begin position="62"/>
        <end position="72"/>
    </location>
</feature>
<name>A0AAW0YJG4_9TREE</name>
<accession>A0AAW0YJG4</accession>
<evidence type="ECO:0000313" key="2">
    <source>
        <dbReference type="EMBL" id="KAK8850459.1"/>
    </source>
</evidence>
<feature type="compositionally biased region" description="Low complexity" evidence="1">
    <location>
        <begin position="214"/>
        <end position="229"/>
    </location>
</feature>
<feature type="region of interest" description="Disordered" evidence="1">
    <location>
        <begin position="170"/>
        <end position="229"/>
    </location>
</feature>
<protein>
    <submittedName>
        <fullName evidence="2">Uncharacterized protein</fullName>
    </submittedName>
</protein>
<dbReference type="RefSeq" id="XP_066801890.1">
    <property type="nucleotide sequence ID" value="XM_066947476.1"/>
</dbReference>
<feature type="compositionally biased region" description="Low complexity" evidence="1">
    <location>
        <begin position="391"/>
        <end position="403"/>
    </location>
</feature>
<feature type="compositionally biased region" description="Polar residues" evidence="1">
    <location>
        <begin position="204"/>
        <end position="213"/>
    </location>
</feature>
<gene>
    <name evidence="2" type="ORF">IAR55_004377</name>
</gene>
<dbReference type="EMBL" id="JBCAWK010000008">
    <property type="protein sequence ID" value="KAK8850459.1"/>
    <property type="molecule type" value="Genomic_DNA"/>
</dbReference>
<feature type="compositionally biased region" description="Basic and acidic residues" evidence="1">
    <location>
        <begin position="408"/>
        <end position="419"/>
    </location>
</feature>